<organism evidence="6 7">
    <name type="scientific">Herbaspirillum hiltneri N3</name>
    <dbReference type="NCBI Taxonomy" id="1262470"/>
    <lineage>
        <taxon>Bacteria</taxon>
        <taxon>Pseudomonadati</taxon>
        <taxon>Pseudomonadota</taxon>
        <taxon>Betaproteobacteria</taxon>
        <taxon>Burkholderiales</taxon>
        <taxon>Oxalobacteraceae</taxon>
        <taxon>Herbaspirillum</taxon>
    </lineage>
</organism>
<dbReference type="SMART" id="SM00421">
    <property type="entry name" value="HTH_LUXR"/>
    <property type="match status" value="1"/>
</dbReference>
<dbReference type="InterPro" id="IPR058245">
    <property type="entry name" value="NreC/VraR/RcsB-like_REC"/>
</dbReference>
<feature type="modified residue" description="4-aspartylphosphate" evidence="3">
    <location>
        <position position="61"/>
    </location>
</feature>
<dbReference type="InterPro" id="IPR039420">
    <property type="entry name" value="WalR-like"/>
</dbReference>
<dbReference type="PROSITE" id="PS50110">
    <property type="entry name" value="RESPONSE_REGULATORY"/>
    <property type="match status" value="1"/>
</dbReference>
<evidence type="ECO:0000313" key="7">
    <source>
        <dbReference type="Proteomes" id="UP000063429"/>
    </source>
</evidence>
<sequence>MTWTATKAIRIALLDDHAVVRHGLATRLTEESDFEVVGAYAASKDMMAALRALPADILLIDYSLGANDIDGLNLIRALKVRFPDSKILVSSSHYNPATVALAMRAGARGFVGKEQELSELIAAVRSVAVGRVHLNPLMAAEISSMLSSNGSDEESANGDSLTDNVELSPREREVLRCCLEGMSVTQIAEKFARSVKTISGQKQAAFRKLGVRNDNELFKIQHQLQDI</sequence>
<evidence type="ECO:0000256" key="2">
    <source>
        <dbReference type="ARBA" id="ARBA00023125"/>
    </source>
</evidence>
<dbReference type="EMBL" id="CP011409">
    <property type="protein sequence ID" value="AKZ65412.1"/>
    <property type="molecule type" value="Genomic_DNA"/>
</dbReference>
<dbReference type="CDD" id="cd06170">
    <property type="entry name" value="LuxR_C_like"/>
    <property type="match status" value="1"/>
</dbReference>
<dbReference type="Pfam" id="PF00072">
    <property type="entry name" value="Response_reg"/>
    <property type="match status" value="1"/>
</dbReference>
<dbReference type="CDD" id="cd17535">
    <property type="entry name" value="REC_NarL-like"/>
    <property type="match status" value="1"/>
</dbReference>
<feature type="domain" description="HTH luxR-type" evidence="4">
    <location>
        <begin position="160"/>
        <end position="225"/>
    </location>
</feature>
<dbReference type="InterPro" id="IPR011006">
    <property type="entry name" value="CheY-like_superfamily"/>
</dbReference>
<dbReference type="InterPro" id="IPR016032">
    <property type="entry name" value="Sig_transdc_resp-reg_C-effctor"/>
</dbReference>
<reference evidence="7" key="1">
    <citation type="journal article" date="2015" name="Genome Announc.">
        <title>Complete Genome Sequence of Herbaspirillum hiltneri N3 (DSM 17495), Isolated from Surface-Sterilized Wheat Roots.</title>
        <authorList>
            <person name="Guizelini D."/>
            <person name="Saizaki P.M."/>
            <person name="Coimbra N.A."/>
            <person name="Weiss V.A."/>
            <person name="Faoro H."/>
            <person name="Sfeir M.Z."/>
            <person name="Baura V.A."/>
            <person name="Monteiro R.A."/>
            <person name="Chubatsu L.S."/>
            <person name="Souza E.M."/>
            <person name="Cruz L.M."/>
            <person name="Pedrosa F.O."/>
            <person name="Raittz R.T."/>
            <person name="Marchaukoski J.N."/>
            <person name="Steffens M.B."/>
        </authorList>
    </citation>
    <scope>NUCLEOTIDE SEQUENCE [LARGE SCALE GENOMIC DNA]</scope>
    <source>
        <strain evidence="7">N3</strain>
    </source>
</reference>
<dbReference type="Gene3D" id="3.40.50.2300">
    <property type="match status" value="1"/>
</dbReference>
<feature type="domain" description="Response regulatory" evidence="5">
    <location>
        <begin position="10"/>
        <end position="128"/>
    </location>
</feature>
<dbReference type="Proteomes" id="UP000063429">
    <property type="component" value="Chromosome"/>
</dbReference>
<dbReference type="InterPro" id="IPR000792">
    <property type="entry name" value="Tscrpt_reg_LuxR_C"/>
</dbReference>
<proteinExistence type="predicted"/>
<accession>A0ABN4I371</accession>
<gene>
    <name evidence="6" type="ORF">F506_15265</name>
</gene>
<keyword evidence="7" id="KW-1185">Reference proteome</keyword>
<evidence type="ECO:0000256" key="1">
    <source>
        <dbReference type="ARBA" id="ARBA00022553"/>
    </source>
</evidence>
<name>A0ABN4I371_9BURK</name>
<dbReference type="PANTHER" id="PTHR43214:SF17">
    <property type="entry name" value="TRANSCRIPTIONAL REGULATORY PROTEIN RCSB"/>
    <property type="match status" value="1"/>
</dbReference>
<evidence type="ECO:0000313" key="6">
    <source>
        <dbReference type="EMBL" id="AKZ65412.1"/>
    </source>
</evidence>
<protein>
    <submittedName>
        <fullName evidence="6">LuxR family transcriptional regulator</fullName>
    </submittedName>
</protein>
<dbReference type="PRINTS" id="PR00038">
    <property type="entry name" value="HTHLUXR"/>
</dbReference>
<keyword evidence="1 3" id="KW-0597">Phosphoprotein</keyword>
<dbReference type="SUPFAM" id="SSF52172">
    <property type="entry name" value="CheY-like"/>
    <property type="match status" value="1"/>
</dbReference>
<dbReference type="PROSITE" id="PS50043">
    <property type="entry name" value="HTH_LUXR_2"/>
    <property type="match status" value="1"/>
</dbReference>
<evidence type="ECO:0000256" key="3">
    <source>
        <dbReference type="PROSITE-ProRule" id="PRU00169"/>
    </source>
</evidence>
<dbReference type="SMART" id="SM00448">
    <property type="entry name" value="REC"/>
    <property type="match status" value="1"/>
</dbReference>
<evidence type="ECO:0000259" key="5">
    <source>
        <dbReference type="PROSITE" id="PS50110"/>
    </source>
</evidence>
<dbReference type="RefSeq" id="WP_053201683.1">
    <property type="nucleotide sequence ID" value="NZ_CP011409.1"/>
</dbReference>
<dbReference type="PANTHER" id="PTHR43214">
    <property type="entry name" value="TWO-COMPONENT RESPONSE REGULATOR"/>
    <property type="match status" value="1"/>
</dbReference>
<keyword evidence="2" id="KW-0238">DNA-binding</keyword>
<dbReference type="SUPFAM" id="SSF46894">
    <property type="entry name" value="C-terminal effector domain of the bipartite response regulators"/>
    <property type="match status" value="1"/>
</dbReference>
<dbReference type="Pfam" id="PF00196">
    <property type="entry name" value="GerE"/>
    <property type="match status" value="1"/>
</dbReference>
<dbReference type="InterPro" id="IPR001789">
    <property type="entry name" value="Sig_transdc_resp-reg_receiver"/>
</dbReference>
<evidence type="ECO:0000259" key="4">
    <source>
        <dbReference type="PROSITE" id="PS50043"/>
    </source>
</evidence>
<dbReference type="PROSITE" id="PS00622">
    <property type="entry name" value="HTH_LUXR_1"/>
    <property type="match status" value="1"/>
</dbReference>